<dbReference type="EMBL" id="KQ087223">
    <property type="protein sequence ID" value="KLT41092.1"/>
    <property type="molecule type" value="Genomic_DNA"/>
</dbReference>
<sequence>MVVELTTSPFTPTEIAARAAVAERARRVAAETGAPALVERAIGEGRRLRVVCIGAGFSGIGAAIYLPQHVPNLDLQLYERAEDVGGVWHHNRYMGAACDIPAHTYQFSFANNPGWSKFYAGQEEIRQYLLRVTDHYGIRPMIKLQHEVTEAKFREDVGQWEITVKNLATGETSVDTADFVLYATGLLSHPTWPKIPGREKYKGILRHTGSWKAAQEEAEGMDWSDKTVGVIGVGSSAIQVVPVMASKCKTLINFGRSPTWITPTFGEEMVQKLGMDMKTANHVFTPEEKAKFGADPQAYRQFRLTIERDLGSFHYVTHRNSQEQDYMYNAAREGMEKKLASRPEVAKSLIPNFTVACKRLTPGPGYLEALTEEHVSLETSDLECFTPEGLRTKSGKEYKLDAIICATGFDVSSVPKFPIVGLGGTNLQDEWRKQVETYLAVSVPKMPNFFSVLGAQAVVGSGNLLIMIEAQLRYIGQALRKVQAEGYKYMVVKDQCAKDFAKYTDDYFARTVFTTDCPSWYKGVNDGHIRTLWPGSSQHCVWSLRDPRWEDYEFEREPEYKHTMAWLGDGHIPAEADPAFYYDELRAGFRDQAFFPVEA</sequence>
<gene>
    <name evidence="5" type="ORF">CC85DRAFT_276601</name>
</gene>
<dbReference type="GO" id="GO:0050661">
    <property type="term" value="F:NADP binding"/>
    <property type="evidence" value="ECO:0007669"/>
    <property type="project" value="InterPro"/>
</dbReference>
<name>A0A0J0XJ34_9TREE</name>
<dbReference type="PANTHER" id="PTHR42877:SF7">
    <property type="entry name" value="FLAVIN-BINDING MONOOXYGENASE-RELATED"/>
    <property type="match status" value="1"/>
</dbReference>
<protein>
    <submittedName>
        <fullName evidence="5">FAD/NAD(P)-binding domain-containing protein</fullName>
    </submittedName>
</protein>
<dbReference type="InterPro" id="IPR051209">
    <property type="entry name" value="FAD-bind_Monooxygenase_sf"/>
</dbReference>
<dbReference type="GO" id="GO:0004499">
    <property type="term" value="F:N,N-dimethylaniline monooxygenase activity"/>
    <property type="evidence" value="ECO:0007669"/>
    <property type="project" value="InterPro"/>
</dbReference>
<evidence type="ECO:0000256" key="4">
    <source>
        <dbReference type="ARBA" id="ARBA00023002"/>
    </source>
</evidence>
<proteinExistence type="inferred from homology"/>
<dbReference type="OrthoDB" id="74360at2759"/>
<evidence type="ECO:0000313" key="6">
    <source>
        <dbReference type="Proteomes" id="UP000053611"/>
    </source>
</evidence>
<keyword evidence="2" id="KW-0285">Flavoprotein</keyword>
<reference evidence="5 6" key="1">
    <citation type="submission" date="2015-03" db="EMBL/GenBank/DDBJ databases">
        <title>Genomics and transcriptomics of the oil-accumulating basidiomycete yeast T. oleaginosus allow insights into substrate utilization and the diverse evolutionary trajectories of mating systems in fungi.</title>
        <authorList>
            <consortium name="DOE Joint Genome Institute"/>
            <person name="Kourist R."/>
            <person name="Kracht O."/>
            <person name="Bracharz F."/>
            <person name="Lipzen A."/>
            <person name="Nolan M."/>
            <person name="Ohm R."/>
            <person name="Grigoriev I."/>
            <person name="Sun S."/>
            <person name="Heitman J."/>
            <person name="Bruck T."/>
            <person name="Nowrousian M."/>
        </authorList>
    </citation>
    <scope>NUCLEOTIDE SEQUENCE [LARGE SCALE GENOMIC DNA]</scope>
    <source>
        <strain evidence="5 6">IBC0246</strain>
    </source>
</reference>
<keyword evidence="6" id="KW-1185">Reference proteome</keyword>
<evidence type="ECO:0000256" key="1">
    <source>
        <dbReference type="ARBA" id="ARBA00010139"/>
    </source>
</evidence>
<dbReference type="GeneID" id="28982051"/>
<dbReference type="InterPro" id="IPR020946">
    <property type="entry name" value="Flavin_mOase-like"/>
</dbReference>
<dbReference type="Pfam" id="PF00743">
    <property type="entry name" value="FMO-like"/>
    <property type="match status" value="1"/>
</dbReference>
<evidence type="ECO:0000313" key="5">
    <source>
        <dbReference type="EMBL" id="KLT41092.1"/>
    </source>
</evidence>
<dbReference type="SUPFAM" id="SSF51905">
    <property type="entry name" value="FAD/NAD(P)-binding domain"/>
    <property type="match status" value="3"/>
</dbReference>
<accession>A0A0J0XJ34</accession>
<comment type="similarity">
    <text evidence="1">Belongs to the FAD-binding monooxygenase family.</text>
</comment>
<organism evidence="5 6">
    <name type="scientific">Cutaneotrichosporon oleaginosum</name>
    <dbReference type="NCBI Taxonomy" id="879819"/>
    <lineage>
        <taxon>Eukaryota</taxon>
        <taxon>Fungi</taxon>
        <taxon>Dikarya</taxon>
        <taxon>Basidiomycota</taxon>
        <taxon>Agaricomycotina</taxon>
        <taxon>Tremellomycetes</taxon>
        <taxon>Trichosporonales</taxon>
        <taxon>Trichosporonaceae</taxon>
        <taxon>Cutaneotrichosporon</taxon>
    </lineage>
</organism>
<evidence type="ECO:0000256" key="3">
    <source>
        <dbReference type="ARBA" id="ARBA00022827"/>
    </source>
</evidence>
<evidence type="ECO:0000256" key="2">
    <source>
        <dbReference type="ARBA" id="ARBA00022630"/>
    </source>
</evidence>
<keyword evidence="4" id="KW-0560">Oxidoreductase</keyword>
<keyword evidence="3" id="KW-0274">FAD</keyword>
<dbReference type="Gene3D" id="3.50.50.60">
    <property type="entry name" value="FAD/NAD(P)-binding domain"/>
    <property type="match status" value="2"/>
</dbReference>
<dbReference type="RefSeq" id="XP_018277583.1">
    <property type="nucleotide sequence ID" value="XM_018421448.1"/>
</dbReference>
<dbReference type="AlphaFoldDB" id="A0A0J0XJ34"/>
<dbReference type="Proteomes" id="UP000053611">
    <property type="component" value="Unassembled WGS sequence"/>
</dbReference>
<dbReference type="InterPro" id="IPR036188">
    <property type="entry name" value="FAD/NAD-bd_sf"/>
</dbReference>
<dbReference type="PANTHER" id="PTHR42877">
    <property type="entry name" value="L-ORNITHINE N(5)-MONOOXYGENASE-RELATED"/>
    <property type="match status" value="1"/>
</dbReference>
<dbReference type="GO" id="GO:0050660">
    <property type="term" value="F:flavin adenine dinucleotide binding"/>
    <property type="evidence" value="ECO:0007669"/>
    <property type="project" value="InterPro"/>
</dbReference>